<evidence type="ECO:0000256" key="4">
    <source>
        <dbReference type="ARBA" id="ARBA00023204"/>
    </source>
</evidence>
<dbReference type="NCBIfam" id="TIGR00567">
    <property type="entry name" value="3mg"/>
    <property type="match status" value="1"/>
</dbReference>
<dbReference type="HAMAP" id="MF_00527">
    <property type="entry name" value="3MGH"/>
    <property type="match status" value="1"/>
</dbReference>
<evidence type="ECO:0000313" key="6">
    <source>
        <dbReference type="EMBL" id="CAD7055110.1"/>
    </source>
</evidence>
<evidence type="ECO:0000313" key="7">
    <source>
        <dbReference type="Proteomes" id="UP000606921"/>
    </source>
</evidence>
<dbReference type="InterPro" id="IPR011034">
    <property type="entry name" value="Formyl_transferase-like_C_sf"/>
</dbReference>
<dbReference type="PANTHER" id="PTHR10429:SF0">
    <property type="entry name" value="DNA-3-METHYLADENINE GLYCOSYLASE"/>
    <property type="match status" value="1"/>
</dbReference>
<dbReference type="EMBL" id="CABFWF030000018">
    <property type="protein sequence ID" value="CAD7055110.1"/>
    <property type="molecule type" value="Genomic_DNA"/>
</dbReference>
<sequence>MKEADVQHSAFDRPAVEVASDLIGAELLFGGAGGIVVEAEAYMPDDPASHSYRGRTSRNRSMFGPSGHAYVYRSYGIHWCLNVVCQAGSAVLIRALEPVEGIADMQARRGRQELHLLCSGPGRVCQALGITGEHDGLSLLHLPFRLTLAQQSPGSILTGKRIGITRAVDMPWRFGLKGSVHLSRRFPTGLPSPDDGI</sequence>
<evidence type="ECO:0000256" key="2">
    <source>
        <dbReference type="ARBA" id="ARBA00022763"/>
    </source>
</evidence>
<keyword evidence="2 5" id="KW-0227">DNA damage</keyword>
<protein>
    <recommendedName>
        <fullName evidence="5">Putative 3-methyladenine DNA glycosylase</fullName>
        <ecNumber evidence="5">3.2.2.-</ecNumber>
    </recommendedName>
</protein>
<comment type="similarity">
    <text evidence="1 5">Belongs to the DNA glycosylase MPG family.</text>
</comment>
<dbReference type="CDD" id="cd00540">
    <property type="entry name" value="AAG"/>
    <property type="match status" value="1"/>
</dbReference>
<keyword evidence="4 5" id="KW-0234">DNA repair</keyword>
<proteinExistence type="inferred from homology"/>
<evidence type="ECO:0000256" key="5">
    <source>
        <dbReference type="HAMAP-Rule" id="MF_00527"/>
    </source>
</evidence>
<dbReference type="Pfam" id="PF02245">
    <property type="entry name" value="Pur_DNA_glyco"/>
    <property type="match status" value="1"/>
</dbReference>
<dbReference type="SUPFAM" id="SSF50486">
    <property type="entry name" value="FMT C-terminal domain-like"/>
    <property type="match status" value="1"/>
</dbReference>
<dbReference type="PANTHER" id="PTHR10429">
    <property type="entry name" value="DNA-3-METHYLADENINE GLYCOSYLASE"/>
    <property type="match status" value="1"/>
</dbReference>
<dbReference type="Proteomes" id="UP000606921">
    <property type="component" value="Unassembled WGS sequence"/>
</dbReference>
<dbReference type="EC" id="3.2.2.-" evidence="5"/>
<dbReference type="RefSeq" id="WP_142521831.1">
    <property type="nucleotide sequence ID" value="NZ_CABFWF030000018.1"/>
</dbReference>
<evidence type="ECO:0000256" key="1">
    <source>
        <dbReference type="ARBA" id="ARBA00009232"/>
    </source>
</evidence>
<keyword evidence="3 5" id="KW-0378">Hydrolase</keyword>
<gene>
    <name evidence="6" type="ORF">REJC140_02283</name>
</gene>
<organism evidence="6 7">
    <name type="scientific">Pseudorhizobium endolithicum</name>
    <dbReference type="NCBI Taxonomy" id="1191678"/>
    <lineage>
        <taxon>Bacteria</taxon>
        <taxon>Pseudomonadati</taxon>
        <taxon>Pseudomonadota</taxon>
        <taxon>Alphaproteobacteria</taxon>
        <taxon>Hyphomicrobiales</taxon>
        <taxon>Rhizobiaceae</taxon>
        <taxon>Rhizobium/Agrobacterium group</taxon>
        <taxon>Pseudorhizobium</taxon>
    </lineage>
</organism>
<reference evidence="6 7" key="1">
    <citation type="submission" date="2020-11" db="EMBL/GenBank/DDBJ databases">
        <authorList>
            <person name="Lassalle F."/>
        </authorList>
    </citation>
    <scope>NUCLEOTIDE SEQUENCE [LARGE SCALE GENOMIC DNA]</scope>
    <source>
        <strain evidence="6 7">JC140</strain>
    </source>
</reference>
<dbReference type="InterPro" id="IPR003180">
    <property type="entry name" value="MPG"/>
</dbReference>
<accession>A0ABM8PYN8</accession>
<dbReference type="InterPro" id="IPR036995">
    <property type="entry name" value="MPG_sf"/>
</dbReference>
<name>A0ABM8PYN8_9HYPH</name>
<keyword evidence="7" id="KW-1185">Reference proteome</keyword>
<dbReference type="Gene3D" id="3.10.300.10">
    <property type="entry name" value="Methylpurine-DNA glycosylase (MPG)"/>
    <property type="match status" value="1"/>
</dbReference>
<dbReference type="NCBIfam" id="NF002003">
    <property type="entry name" value="PRK00802.1-3"/>
    <property type="match status" value="1"/>
</dbReference>
<comment type="caution">
    <text evidence="6">The sequence shown here is derived from an EMBL/GenBank/DDBJ whole genome shotgun (WGS) entry which is preliminary data.</text>
</comment>
<evidence type="ECO:0000256" key="3">
    <source>
        <dbReference type="ARBA" id="ARBA00022801"/>
    </source>
</evidence>